<protein>
    <submittedName>
        <fullName evidence="1">Uncharacterized protein</fullName>
    </submittedName>
</protein>
<dbReference type="EMBL" id="GGMR01007606">
    <property type="protein sequence ID" value="MBY20225.1"/>
    <property type="molecule type" value="Transcribed_RNA"/>
</dbReference>
<dbReference type="AlphaFoldDB" id="A0A2S2NSU2"/>
<proteinExistence type="predicted"/>
<gene>
    <name evidence="1" type="ORF">g.171275</name>
</gene>
<evidence type="ECO:0000313" key="1">
    <source>
        <dbReference type="EMBL" id="MBY20225.1"/>
    </source>
</evidence>
<organism evidence="1">
    <name type="scientific">Schizaphis graminum</name>
    <name type="common">Green bug aphid</name>
    <dbReference type="NCBI Taxonomy" id="13262"/>
    <lineage>
        <taxon>Eukaryota</taxon>
        <taxon>Metazoa</taxon>
        <taxon>Ecdysozoa</taxon>
        <taxon>Arthropoda</taxon>
        <taxon>Hexapoda</taxon>
        <taxon>Insecta</taxon>
        <taxon>Pterygota</taxon>
        <taxon>Neoptera</taxon>
        <taxon>Paraneoptera</taxon>
        <taxon>Hemiptera</taxon>
        <taxon>Sternorrhyncha</taxon>
        <taxon>Aphidomorpha</taxon>
        <taxon>Aphidoidea</taxon>
        <taxon>Aphididae</taxon>
        <taxon>Aphidini</taxon>
        <taxon>Schizaphis</taxon>
    </lineage>
</organism>
<name>A0A2S2NSU2_SCHGA</name>
<accession>A0A2S2NSU2</accession>
<reference evidence="1" key="1">
    <citation type="submission" date="2018-04" db="EMBL/GenBank/DDBJ databases">
        <title>Transcriptome of Schizaphis graminum biotype I.</title>
        <authorList>
            <person name="Scully E.D."/>
            <person name="Geib S.M."/>
            <person name="Palmer N.A."/>
            <person name="Koch K."/>
            <person name="Bradshaw J."/>
            <person name="Heng-Moss T."/>
            <person name="Sarath G."/>
        </authorList>
    </citation>
    <scope>NUCLEOTIDE SEQUENCE</scope>
</reference>
<sequence length="99" mass="10990">MLHRLCGPPSIPLSFNLATVLPRRSISRVSFATKQSCCPTANRHRLGRGLPGYLILFATHAFGHERQCYPRRLPSPSVFLHISTHFTATRGILPPSDAL</sequence>